<dbReference type="AlphaFoldDB" id="A0A5J6V4N7"/>
<sequence>MTSELSLFAAEGGHAIVNELPFPPIMFGVIALVLALAALGVLWSFRNSLALDPHGIAEGVPDPDVSRGSSQH</sequence>
<dbReference type="EMBL" id="CP044427">
    <property type="protein sequence ID" value="QFG68909.1"/>
    <property type="molecule type" value="Genomic_DNA"/>
</dbReference>
<reference evidence="2 3" key="1">
    <citation type="submission" date="2019-09" db="EMBL/GenBank/DDBJ databases">
        <title>Serinicoccus pratensis sp. nov., isolated from meadow soil.</title>
        <authorList>
            <person name="Zhang W."/>
        </authorList>
    </citation>
    <scope>NUCLEOTIDE SEQUENCE [LARGE SCALE GENOMIC DNA]</scope>
    <source>
        <strain evidence="2 3">W204</strain>
    </source>
</reference>
<protein>
    <submittedName>
        <fullName evidence="2">Uncharacterized protein</fullName>
    </submittedName>
</protein>
<dbReference type="KEGG" id="serw:FY030_09530"/>
<name>A0A5J6V4N7_9MICO</name>
<dbReference type="Proteomes" id="UP000326546">
    <property type="component" value="Chromosome"/>
</dbReference>
<gene>
    <name evidence="2" type="ORF">FY030_09530</name>
</gene>
<proteinExistence type="predicted"/>
<feature type="transmembrane region" description="Helical" evidence="1">
    <location>
        <begin position="25"/>
        <end position="45"/>
    </location>
</feature>
<keyword evidence="1" id="KW-0812">Transmembrane</keyword>
<organism evidence="2 3">
    <name type="scientific">Ornithinimicrobium pratense</name>
    <dbReference type="NCBI Taxonomy" id="2593973"/>
    <lineage>
        <taxon>Bacteria</taxon>
        <taxon>Bacillati</taxon>
        <taxon>Actinomycetota</taxon>
        <taxon>Actinomycetes</taxon>
        <taxon>Micrococcales</taxon>
        <taxon>Ornithinimicrobiaceae</taxon>
        <taxon>Ornithinimicrobium</taxon>
    </lineage>
</organism>
<dbReference type="RefSeq" id="WP_158061295.1">
    <property type="nucleotide sequence ID" value="NZ_CP044427.1"/>
</dbReference>
<evidence type="ECO:0000313" key="3">
    <source>
        <dbReference type="Proteomes" id="UP000326546"/>
    </source>
</evidence>
<evidence type="ECO:0000256" key="1">
    <source>
        <dbReference type="SAM" id="Phobius"/>
    </source>
</evidence>
<accession>A0A5J6V4N7</accession>
<keyword evidence="3" id="KW-1185">Reference proteome</keyword>
<keyword evidence="1" id="KW-1133">Transmembrane helix</keyword>
<dbReference type="OrthoDB" id="5149460at2"/>
<evidence type="ECO:0000313" key="2">
    <source>
        <dbReference type="EMBL" id="QFG68909.1"/>
    </source>
</evidence>
<keyword evidence="1" id="KW-0472">Membrane</keyword>